<evidence type="ECO:0000313" key="3">
    <source>
        <dbReference type="Proteomes" id="UP000267464"/>
    </source>
</evidence>
<evidence type="ECO:0000313" key="2">
    <source>
        <dbReference type="EMBL" id="RQP24620.1"/>
    </source>
</evidence>
<keyword evidence="3" id="KW-1185">Reference proteome</keyword>
<protein>
    <submittedName>
        <fullName evidence="2">PEP-CTERM sorting domain-containing protein</fullName>
    </submittedName>
</protein>
<dbReference type="Proteomes" id="UP000267464">
    <property type="component" value="Unassembled WGS sequence"/>
</dbReference>
<feature type="domain" description="Ice-binding protein C-terminal" evidence="1">
    <location>
        <begin position="174"/>
        <end position="198"/>
    </location>
</feature>
<proteinExistence type="predicted"/>
<accession>A0A3N7HQW7</accession>
<gene>
    <name evidence="2" type="ORF">DZC73_13340</name>
</gene>
<dbReference type="EMBL" id="QUSW01000003">
    <property type="protein sequence ID" value="RQP24620.1"/>
    <property type="molecule type" value="Genomic_DNA"/>
</dbReference>
<comment type="caution">
    <text evidence="2">The sequence shown here is derived from an EMBL/GenBank/DDBJ whole genome shotgun (WGS) entry which is preliminary data.</text>
</comment>
<name>A0A3N7HQW7_9BURK</name>
<reference evidence="2 3" key="1">
    <citation type="submission" date="2018-08" db="EMBL/GenBank/DDBJ databases">
        <authorList>
            <person name="Khan S.A."/>
            <person name="Jeon C.O."/>
            <person name="Chun B.H."/>
            <person name="Jeong S.E."/>
        </authorList>
    </citation>
    <scope>NUCLEOTIDE SEQUENCE [LARGE SCALE GENOMIC DNA]</scope>
    <source>
        <strain evidence="2 3">S-16</strain>
    </source>
</reference>
<dbReference type="AlphaFoldDB" id="A0A3N7HQW7"/>
<dbReference type="Pfam" id="PF07589">
    <property type="entry name" value="PEP-CTERM"/>
    <property type="match status" value="1"/>
</dbReference>
<dbReference type="OrthoDB" id="8904400at2"/>
<organism evidence="2 3">
    <name type="scientific">Piscinibacter terrae</name>
    <dbReference type="NCBI Taxonomy" id="2496871"/>
    <lineage>
        <taxon>Bacteria</taxon>
        <taxon>Pseudomonadati</taxon>
        <taxon>Pseudomonadota</taxon>
        <taxon>Betaproteobacteria</taxon>
        <taxon>Burkholderiales</taxon>
        <taxon>Sphaerotilaceae</taxon>
        <taxon>Piscinibacter</taxon>
    </lineage>
</organism>
<dbReference type="InterPro" id="IPR013424">
    <property type="entry name" value="Ice-binding_C"/>
</dbReference>
<dbReference type="NCBIfam" id="TIGR02595">
    <property type="entry name" value="PEP_CTERM"/>
    <property type="match status" value="1"/>
</dbReference>
<sequence length="201" mass="20290">MATQAAEVFGSTTFTLLPGSIAGADFPGSYGGDVAGAFPVALDDATARSYVLGGPDGKFLTLPGQTGTPSGAPFPGAYVEVGFGANFAASGLLNIYETGDNAESAQIFLWSDNGGNVQFDVTRGASGRISVDLSSYASTLALIGGTAFTKVGIGGLDLNGASKGFDLDAVSISAVPEPETYALMLAGLGVVGWMARRRRST</sequence>
<reference evidence="2 3" key="2">
    <citation type="submission" date="2018-12" db="EMBL/GenBank/DDBJ databases">
        <title>Rhizobacter gummiphilus sp. nov., a rubber-degrading bacterium isolated from the soil of a botanical garden in Japan.</title>
        <authorList>
            <person name="Shunsuke S.S."/>
        </authorList>
    </citation>
    <scope>NUCLEOTIDE SEQUENCE [LARGE SCALE GENOMIC DNA]</scope>
    <source>
        <strain evidence="2 3">S-16</strain>
    </source>
</reference>
<evidence type="ECO:0000259" key="1">
    <source>
        <dbReference type="Pfam" id="PF07589"/>
    </source>
</evidence>